<proteinExistence type="inferred from homology"/>
<evidence type="ECO:0000313" key="4">
    <source>
        <dbReference type="RefSeq" id="XP_044769813.1"/>
    </source>
</evidence>
<dbReference type="Gene3D" id="3.30.1140.40">
    <property type="entry name" value="Tctex-1"/>
    <property type="match status" value="1"/>
</dbReference>
<name>A0A8M1MBA3_NEOSC</name>
<organism evidence="3 4">
    <name type="scientific">Neomonachus schauinslandi</name>
    <name type="common">Hawaiian monk seal</name>
    <name type="synonym">Monachus schauinslandi</name>
    <dbReference type="NCBI Taxonomy" id="29088"/>
    <lineage>
        <taxon>Eukaryota</taxon>
        <taxon>Metazoa</taxon>
        <taxon>Chordata</taxon>
        <taxon>Craniata</taxon>
        <taxon>Vertebrata</taxon>
        <taxon>Euteleostomi</taxon>
        <taxon>Mammalia</taxon>
        <taxon>Eutheria</taxon>
        <taxon>Laurasiatheria</taxon>
        <taxon>Carnivora</taxon>
        <taxon>Caniformia</taxon>
        <taxon>Pinnipedia</taxon>
        <taxon>Phocidae</taxon>
        <taxon>Monachinae</taxon>
        <taxon>Monachini</taxon>
        <taxon>Neomonachus</taxon>
    </lineage>
</organism>
<protein>
    <submittedName>
        <fullName evidence="4">Dynein light chain Tctex-type 4-like</fullName>
    </submittedName>
</protein>
<dbReference type="Proteomes" id="UP000248481">
    <property type="component" value="Chromosome 4"/>
</dbReference>
<reference evidence="4" key="1">
    <citation type="submission" date="2025-08" db="UniProtKB">
        <authorList>
            <consortium name="RefSeq"/>
        </authorList>
    </citation>
    <scope>IDENTIFICATION</scope>
    <source>
        <tissue evidence="4">Blood</tissue>
    </source>
</reference>
<dbReference type="GO" id="GO:0045505">
    <property type="term" value="F:dynein intermediate chain binding"/>
    <property type="evidence" value="ECO:0007669"/>
    <property type="project" value="TreeGrafter"/>
</dbReference>
<evidence type="ECO:0000256" key="1">
    <source>
        <dbReference type="ARBA" id="ARBA00005361"/>
    </source>
</evidence>
<dbReference type="AlphaFoldDB" id="A0A8M1MBA3"/>
<feature type="compositionally biased region" description="Basic and acidic residues" evidence="2">
    <location>
        <begin position="7"/>
        <end position="21"/>
    </location>
</feature>
<sequence>MSQKNRCAKDQASREAPDKDVTFTASGSRANEKKPGQRRSPPNVRVEELMQAHLPLKLAGMASHLAQYAHLAAELTAAIRDPVKAVSPPRYKQVCSVSMGSQGQDDAVASSQSLWDPRADSFATSHSVNPTLFCVALVHAIYLE</sequence>
<dbReference type="Pfam" id="PF03645">
    <property type="entry name" value="Tctex-1"/>
    <property type="match status" value="1"/>
</dbReference>
<evidence type="ECO:0000313" key="3">
    <source>
        <dbReference type="Proteomes" id="UP000248481"/>
    </source>
</evidence>
<dbReference type="KEGG" id="nsu:123324552"/>
<dbReference type="GO" id="GO:0005868">
    <property type="term" value="C:cytoplasmic dynein complex"/>
    <property type="evidence" value="ECO:0007669"/>
    <property type="project" value="TreeGrafter"/>
</dbReference>
<dbReference type="PANTHER" id="PTHR21255">
    <property type="entry name" value="T-COMPLEX-ASSOCIATED-TESTIS-EXPRESSED 1/ DYNEIN LIGHT CHAIN"/>
    <property type="match status" value="1"/>
</dbReference>
<gene>
    <name evidence="4" type="primary">LOC123324552</name>
</gene>
<dbReference type="CDD" id="cd21451">
    <property type="entry name" value="DLC-like_TCTEX1D"/>
    <property type="match status" value="1"/>
</dbReference>
<evidence type="ECO:0000256" key="2">
    <source>
        <dbReference type="SAM" id="MobiDB-lite"/>
    </source>
</evidence>
<accession>A0A8M1MBA3</accession>
<comment type="similarity">
    <text evidence="1">Belongs to the dynein light chain Tctex-type family.</text>
</comment>
<dbReference type="RefSeq" id="XP_044769813.1">
    <property type="nucleotide sequence ID" value="XM_044913878.1"/>
</dbReference>
<dbReference type="GO" id="GO:0007018">
    <property type="term" value="P:microtubule-based movement"/>
    <property type="evidence" value="ECO:0007669"/>
    <property type="project" value="TreeGrafter"/>
</dbReference>
<dbReference type="InterPro" id="IPR038586">
    <property type="entry name" value="Tctex-1-like_sf"/>
</dbReference>
<dbReference type="GeneID" id="123324552"/>
<dbReference type="GO" id="GO:0005737">
    <property type="term" value="C:cytoplasm"/>
    <property type="evidence" value="ECO:0007669"/>
    <property type="project" value="TreeGrafter"/>
</dbReference>
<dbReference type="InterPro" id="IPR005334">
    <property type="entry name" value="Tctex-1-like"/>
</dbReference>
<dbReference type="PANTHER" id="PTHR21255:SF61">
    <property type="entry name" value="TCTEX1 DOMAIN CONTAINING 1"/>
    <property type="match status" value="1"/>
</dbReference>
<feature type="region of interest" description="Disordered" evidence="2">
    <location>
        <begin position="1"/>
        <end position="45"/>
    </location>
</feature>
<keyword evidence="3" id="KW-1185">Reference proteome</keyword>